<dbReference type="EMBL" id="SDHZ01000002">
    <property type="protein sequence ID" value="RXK83479.1"/>
    <property type="molecule type" value="Genomic_DNA"/>
</dbReference>
<gene>
    <name evidence="1" type="ORF">ESB13_15405</name>
</gene>
<dbReference type="AlphaFoldDB" id="A0A4Q1D4X7"/>
<keyword evidence="2" id="KW-1185">Reference proteome</keyword>
<name>A0A4Q1D4X7_9BACT</name>
<protein>
    <submittedName>
        <fullName evidence="1">Uncharacterized protein</fullName>
    </submittedName>
</protein>
<organism evidence="1 2">
    <name type="scientific">Filimonas effusa</name>
    <dbReference type="NCBI Taxonomy" id="2508721"/>
    <lineage>
        <taxon>Bacteria</taxon>
        <taxon>Pseudomonadati</taxon>
        <taxon>Bacteroidota</taxon>
        <taxon>Chitinophagia</taxon>
        <taxon>Chitinophagales</taxon>
        <taxon>Chitinophagaceae</taxon>
        <taxon>Filimonas</taxon>
    </lineage>
</organism>
<accession>A0A4Q1D4X7</accession>
<sequence length="200" mass="21711">MFWSAPFTSGAICSQAGATPYCTCEATPCYTCEATPYCTCEATPCYTCEATPYCTCEATPCYTCEATSYCTCEATPCYTCEATSYCTCEATSYCTCEATPCYTCESPTCGVRLCYTCEGKYPDAPVRRCICAGQAGKNSCDFNISEIFRTSDFLPIFDLLNISYNKYSDYGIHKKYACINGAGCWLFSRYPAGPGSSCAT</sequence>
<reference evidence="1 2" key="1">
    <citation type="submission" date="2019-01" db="EMBL/GenBank/DDBJ databases">
        <title>Filimonas sp. strain TTM-71.</title>
        <authorList>
            <person name="Chen W.-M."/>
        </authorList>
    </citation>
    <scope>NUCLEOTIDE SEQUENCE [LARGE SCALE GENOMIC DNA]</scope>
    <source>
        <strain evidence="1 2">TTM-71</strain>
    </source>
</reference>
<comment type="caution">
    <text evidence="1">The sequence shown here is derived from an EMBL/GenBank/DDBJ whole genome shotgun (WGS) entry which is preliminary data.</text>
</comment>
<evidence type="ECO:0000313" key="2">
    <source>
        <dbReference type="Proteomes" id="UP000290545"/>
    </source>
</evidence>
<proteinExistence type="predicted"/>
<evidence type="ECO:0000313" key="1">
    <source>
        <dbReference type="EMBL" id="RXK83479.1"/>
    </source>
</evidence>
<dbReference type="Proteomes" id="UP000290545">
    <property type="component" value="Unassembled WGS sequence"/>
</dbReference>